<dbReference type="Pfam" id="PF13336">
    <property type="entry name" value="AcetylCoA_hyd_C"/>
    <property type="match status" value="1"/>
</dbReference>
<comment type="similarity">
    <text evidence="1">Belongs to the acetyl-CoA hydrolase/transferase family.</text>
</comment>
<dbReference type="Gene3D" id="3.40.1080.20">
    <property type="entry name" value="Acetyl-CoA hydrolase/transferase C-terminal domain"/>
    <property type="match status" value="1"/>
</dbReference>
<evidence type="ECO:0000313" key="5">
    <source>
        <dbReference type="Proteomes" id="UP001144612"/>
    </source>
</evidence>
<dbReference type="InterPro" id="IPR038460">
    <property type="entry name" value="AcetylCoA_hyd_C_sf"/>
</dbReference>
<gene>
    <name evidence="4" type="ORF">OW729_19185</name>
</gene>
<feature type="domain" description="Acetyl-CoA hydrolase/transferase N-terminal" evidence="2">
    <location>
        <begin position="8"/>
        <end position="217"/>
    </location>
</feature>
<dbReference type="PANTHER" id="PTHR43609:SF1">
    <property type="entry name" value="ACETYL-COA HYDROLASE"/>
    <property type="match status" value="1"/>
</dbReference>
<feature type="domain" description="Acetyl-CoA hydrolase/transferase C-terminal" evidence="3">
    <location>
        <begin position="319"/>
        <end position="465"/>
    </location>
</feature>
<dbReference type="Pfam" id="PF02550">
    <property type="entry name" value="AcetylCoA_hydro"/>
    <property type="match status" value="1"/>
</dbReference>
<dbReference type="Proteomes" id="UP001144612">
    <property type="component" value="Unassembled WGS sequence"/>
</dbReference>
<dbReference type="EMBL" id="JAPQFJ010000048">
    <property type="protein sequence ID" value="MCY6960708.1"/>
    <property type="molecule type" value="Genomic_DNA"/>
</dbReference>
<dbReference type="SUPFAM" id="SSF100950">
    <property type="entry name" value="NagB/RpiA/CoA transferase-like"/>
    <property type="match status" value="2"/>
</dbReference>
<dbReference type="InterPro" id="IPR046433">
    <property type="entry name" value="ActCoA_hydro"/>
</dbReference>
<evidence type="ECO:0000313" key="4">
    <source>
        <dbReference type="EMBL" id="MCY6960708.1"/>
    </source>
</evidence>
<dbReference type="InterPro" id="IPR026888">
    <property type="entry name" value="AcetylCoA_hyd_C"/>
</dbReference>
<keyword evidence="4" id="KW-0378">Hydrolase</keyword>
<reference evidence="4" key="1">
    <citation type="submission" date="2022-12" db="EMBL/GenBank/DDBJ databases">
        <title>Clostridium sp. nov., isolated from industrial wastewater.</title>
        <authorList>
            <person name="Jiayan W."/>
        </authorList>
    </citation>
    <scope>NUCLEOTIDE SEQUENCE</scope>
    <source>
        <strain evidence="4">ZC22-4</strain>
    </source>
</reference>
<comment type="caution">
    <text evidence="4">The sequence shown here is derived from an EMBL/GenBank/DDBJ whole genome shotgun (WGS) entry which is preliminary data.</text>
</comment>
<dbReference type="Gene3D" id="3.40.1080.10">
    <property type="entry name" value="Glutaconate Coenzyme A-transferase"/>
    <property type="match status" value="1"/>
</dbReference>
<dbReference type="InterPro" id="IPR003702">
    <property type="entry name" value="ActCoA_hydro_N"/>
</dbReference>
<dbReference type="NCBIfam" id="TIGR03458">
    <property type="entry name" value="YgfH_subfam"/>
    <property type="match status" value="1"/>
</dbReference>
<organism evidence="4 5">
    <name type="scientific">Clostridium brassicae</name>
    <dbReference type="NCBI Taxonomy" id="2999072"/>
    <lineage>
        <taxon>Bacteria</taxon>
        <taxon>Bacillati</taxon>
        <taxon>Bacillota</taxon>
        <taxon>Clostridia</taxon>
        <taxon>Eubacteriales</taxon>
        <taxon>Clostridiaceae</taxon>
        <taxon>Clostridium</taxon>
    </lineage>
</organism>
<accession>A0ABT4DGB1</accession>
<keyword evidence="5" id="KW-1185">Reference proteome</keyword>
<evidence type="ECO:0000256" key="1">
    <source>
        <dbReference type="ARBA" id="ARBA00009632"/>
    </source>
</evidence>
<evidence type="ECO:0000259" key="3">
    <source>
        <dbReference type="Pfam" id="PF13336"/>
    </source>
</evidence>
<dbReference type="GO" id="GO:0016787">
    <property type="term" value="F:hydrolase activity"/>
    <property type="evidence" value="ECO:0007669"/>
    <property type="project" value="UniProtKB-KW"/>
</dbReference>
<evidence type="ECO:0000259" key="2">
    <source>
        <dbReference type="Pfam" id="PF02550"/>
    </source>
</evidence>
<dbReference type="InterPro" id="IPR037171">
    <property type="entry name" value="NagB/RpiA_transferase-like"/>
</dbReference>
<dbReference type="PANTHER" id="PTHR43609">
    <property type="entry name" value="ACETYL-COA HYDROLASE"/>
    <property type="match status" value="1"/>
</dbReference>
<protein>
    <submittedName>
        <fullName evidence="4">Acetyl-CoA hydrolase/transferase family protein</fullName>
    </submittedName>
</protein>
<proteinExistence type="inferred from homology"/>
<name>A0ABT4DGB1_9CLOT</name>
<dbReference type="InterPro" id="IPR017821">
    <property type="entry name" value="Succinate_CoA_transferase"/>
</dbReference>
<dbReference type="RefSeq" id="WP_268063138.1">
    <property type="nucleotide sequence ID" value="NZ_JAPQFJ010000048.1"/>
</dbReference>
<sequence length="501" mass="55195">MLNERIRNSELLEKVMTAEEAINFIQDGMVIGTSGFTPSGYPKVVPLTLADKVKKTGEKMRLTLYSGASLGPEVDGAWAEAGIIAKRLPYQTNASLRNEINAGNVEYIDMHLSHSTQYLNYGVLPKVDVAIVEALAITEEGHIIPTTAIGNAPAFIKSADKVIVEINTSKPMKLEGMADIYTTEKPPYRKPIPITHPKDRIGTPYIECGLGKIIAIVKTDMKDKARPLTPTDEVSKMISDNILKFFRKEVKEGRLPKNLLPLQSGVGSVANAVLYGLCDSEFEGLTCYTEVVQDSMLELLRRGKADLISTTSISASPEGFEKFLEEIDFFKDKIILRPQEISNNPEIARRLGIIAMNTALEVDIYGNVNSTHVMGSKMMNGIGGSGDFARNGYITIFTTASTAKNGDISSIVPMVSHVDHTEHDVMVIVTEQGVADLRGLSPKERALAIINNCVHPDYRPMLLDYYNRSIESGAKHTPHILDEALSWHSRFQKNGTMKLKK</sequence>